<reference evidence="3" key="1">
    <citation type="submission" date="2016-06" db="UniProtKB">
        <authorList>
            <consortium name="WormBaseParasite"/>
        </authorList>
    </citation>
    <scope>IDENTIFICATION</scope>
</reference>
<protein>
    <submittedName>
        <fullName evidence="3">DUF1127 domain-containing protein</fullName>
    </submittedName>
</protein>
<gene>
    <name evidence="1" type="ORF">GPUH_LOCUS2972</name>
</gene>
<keyword evidence="2" id="KW-1185">Reference proteome</keyword>
<evidence type="ECO:0000313" key="1">
    <source>
        <dbReference type="EMBL" id="VDK37208.1"/>
    </source>
</evidence>
<name>A0A183D2N3_9BILA</name>
<accession>A0A183D2N3</accession>
<evidence type="ECO:0000313" key="2">
    <source>
        <dbReference type="Proteomes" id="UP000271098"/>
    </source>
</evidence>
<proteinExistence type="predicted"/>
<sequence>MPLFIFNPFRTSTEWPVEARRSRIAQAFRRLLVFRSLDWNGAVKINSEQLNHLGFADEIFLIANSNHDVSEVRLGLNANKSEN</sequence>
<dbReference type="AlphaFoldDB" id="A0A183D2N3"/>
<dbReference type="WBParaSite" id="GPUH_0000297901-mRNA-1">
    <property type="protein sequence ID" value="GPUH_0000297901-mRNA-1"/>
    <property type="gene ID" value="GPUH_0000297901"/>
</dbReference>
<dbReference type="OrthoDB" id="7480412at2759"/>
<dbReference type="EMBL" id="UYRT01004773">
    <property type="protein sequence ID" value="VDK37208.1"/>
    <property type="molecule type" value="Genomic_DNA"/>
</dbReference>
<evidence type="ECO:0000313" key="3">
    <source>
        <dbReference type="WBParaSite" id="GPUH_0000297901-mRNA-1"/>
    </source>
</evidence>
<organism evidence="3">
    <name type="scientific">Gongylonema pulchrum</name>
    <dbReference type="NCBI Taxonomy" id="637853"/>
    <lineage>
        <taxon>Eukaryota</taxon>
        <taxon>Metazoa</taxon>
        <taxon>Ecdysozoa</taxon>
        <taxon>Nematoda</taxon>
        <taxon>Chromadorea</taxon>
        <taxon>Rhabditida</taxon>
        <taxon>Spirurina</taxon>
        <taxon>Spiruromorpha</taxon>
        <taxon>Spiruroidea</taxon>
        <taxon>Gongylonematidae</taxon>
        <taxon>Gongylonema</taxon>
    </lineage>
</organism>
<dbReference type="Proteomes" id="UP000271098">
    <property type="component" value="Unassembled WGS sequence"/>
</dbReference>
<reference evidence="1 2" key="2">
    <citation type="submission" date="2018-11" db="EMBL/GenBank/DDBJ databases">
        <authorList>
            <consortium name="Pathogen Informatics"/>
        </authorList>
    </citation>
    <scope>NUCLEOTIDE SEQUENCE [LARGE SCALE GENOMIC DNA]</scope>
</reference>